<dbReference type="PANTHER" id="PTHR38733">
    <property type="entry name" value="PROTEIN MCRC"/>
    <property type="match status" value="1"/>
</dbReference>
<evidence type="ECO:0000313" key="1">
    <source>
        <dbReference type="EMBL" id="VIP03853.1"/>
    </source>
</evidence>
<dbReference type="PANTHER" id="PTHR38733:SF1">
    <property type="entry name" value="TYPE IV METHYL-DIRECTED RESTRICTION ENZYME ECOKMCRBC"/>
    <property type="match status" value="1"/>
</dbReference>
<organism evidence="1">
    <name type="scientific">Tuwongella immobilis</name>
    <dbReference type="NCBI Taxonomy" id="692036"/>
    <lineage>
        <taxon>Bacteria</taxon>
        <taxon>Pseudomonadati</taxon>
        <taxon>Planctomycetota</taxon>
        <taxon>Planctomycetia</taxon>
        <taxon>Gemmatales</taxon>
        <taxon>Gemmataceae</taxon>
        <taxon>Tuwongella</taxon>
    </lineage>
</organism>
<sequence>MTARRRIRLVERRTQRVRLPGRIVQQLHIHLGPKIRILPDGGSNVWQITPLGIAGRVVIDDWQIEIAPKLSRIAVAQLFQVTEFEPTAPFRNPAEAESETESEGGFWLNLLACQFAGRMQALAAAGFATVDRLTPEIESHLRGSIDLPAQLRQPSPYPTQFHQQIWQASHDYPVGQIAKTVAQWLLAFPELTAASRARLGASLRDFADFSEMRNPRLALDDCLARPLRLVERACLESCRDLLSGALAPGCFWLDLESAWERWITGQLREVAESAGHSVAAQSACELPPIDGSSPTMRLIPDVVIRTAGGRIVVVDAKWKSGPVESSDLHQILAYVQRMGAESGHLLYPAHRAKHHAWSCSPPPMMADSESAKWVGAHWLPLVGSSSRVRQGVRRCLQTILRG</sequence>
<gene>
    <name evidence="1" type="ORF">GMBLW1_01070</name>
</gene>
<name>A0A6C2YRV1_9BACT</name>
<dbReference type="AlphaFoldDB" id="A0A6C2YRV1"/>
<protein>
    <recommendedName>
        <fullName evidence="3">McrBC 5-methylcytosine restriction system component</fullName>
    </recommendedName>
</protein>
<proteinExistence type="predicted"/>
<evidence type="ECO:0008006" key="3">
    <source>
        <dbReference type="Google" id="ProtNLM"/>
    </source>
</evidence>
<accession>A0A6C2YRV1</accession>
<dbReference type="InParanoid" id="A0A6C2YRV1"/>
<reference evidence="1" key="1">
    <citation type="submission" date="2019-04" db="EMBL/GenBank/DDBJ databases">
        <authorList>
            <consortium name="Science for Life Laboratories"/>
        </authorList>
    </citation>
    <scope>NUCLEOTIDE SEQUENCE</scope>
    <source>
        <strain evidence="1">MBLW1</strain>
    </source>
</reference>
<dbReference type="InterPro" id="IPR019292">
    <property type="entry name" value="McrC"/>
</dbReference>
<dbReference type="Pfam" id="PF10117">
    <property type="entry name" value="McrBC"/>
    <property type="match status" value="1"/>
</dbReference>
<dbReference type="RefSeq" id="WP_162659004.1">
    <property type="nucleotide sequence ID" value="NZ_LR593887.1"/>
</dbReference>
<dbReference type="EMBL" id="LR586016">
    <property type="protein sequence ID" value="VIP03853.1"/>
    <property type="molecule type" value="Genomic_DNA"/>
</dbReference>
<dbReference type="EMBL" id="LR593887">
    <property type="protein sequence ID" value="VTS05073.1"/>
    <property type="molecule type" value="Genomic_DNA"/>
</dbReference>
<evidence type="ECO:0000313" key="2">
    <source>
        <dbReference type="Proteomes" id="UP000464378"/>
    </source>
</evidence>
<dbReference type="KEGG" id="tim:GMBLW1_01070"/>
<dbReference type="Proteomes" id="UP000464378">
    <property type="component" value="Chromosome"/>
</dbReference>
<keyword evidence="2" id="KW-1185">Reference proteome</keyword>